<reference evidence="4 5" key="2">
    <citation type="submission" date="2020-05" db="EMBL/GenBank/DDBJ databases">
        <title>Draft genome sequence of Desulfovibrio sp. strainFSS-1.</title>
        <authorList>
            <person name="Shimoshige H."/>
            <person name="Kobayashi H."/>
            <person name="Maekawa T."/>
        </authorList>
    </citation>
    <scope>NUCLEOTIDE SEQUENCE [LARGE SCALE GENOMIC DNA]</scope>
    <source>
        <strain evidence="4 5">SIID29052-01</strain>
    </source>
</reference>
<organism evidence="4 5">
    <name type="scientific">Fundidesulfovibrio magnetotacticus</name>
    <dbReference type="NCBI Taxonomy" id="2730080"/>
    <lineage>
        <taxon>Bacteria</taxon>
        <taxon>Pseudomonadati</taxon>
        <taxon>Thermodesulfobacteriota</taxon>
        <taxon>Desulfovibrionia</taxon>
        <taxon>Desulfovibrionales</taxon>
        <taxon>Desulfovibrionaceae</taxon>
        <taxon>Fundidesulfovibrio</taxon>
    </lineage>
</organism>
<accession>A0A6V8LW64</accession>
<gene>
    <name evidence="4" type="primary">artJ</name>
    <name evidence="4" type="ORF">NNJEOMEG_02141</name>
</gene>
<keyword evidence="1 2" id="KW-0732">Signal</keyword>
<dbReference type="RefSeq" id="WP_173084241.1">
    <property type="nucleotide sequence ID" value="NZ_BLTE01000009.1"/>
</dbReference>
<dbReference type="EMBL" id="BLTE01000009">
    <property type="protein sequence ID" value="GFK94299.1"/>
    <property type="molecule type" value="Genomic_DNA"/>
</dbReference>
<dbReference type="SUPFAM" id="SSF53850">
    <property type="entry name" value="Periplasmic binding protein-like II"/>
    <property type="match status" value="1"/>
</dbReference>
<evidence type="ECO:0000259" key="3">
    <source>
        <dbReference type="SMART" id="SM00062"/>
    </source>
</evidence>
<keyword evidence="5" id="KW-1185">Reference proteome</keyword>
<protein>
    <submittedName>
        <fullName evidence="4">ABC transporter arginine-binding protein 1</fullName>
    </submittedName>
</protein>
<dbReference type="CDD" id="cd13624">
    <property type="entry name" value="PBP2_Arg_Lys_His"/>
    <property type="match status" value="1"/>
</dbReference>
<comment type="caution">
    <text evidence="4">The sequence shown here is derived from an EMBL/GenBank/DDBJ whole genome shotgun (WGS) entry which is preliminary data.</text>
</comment>
<dbReference type="PANTHER" id="PTHR35936">
    <property type="entry name" value="MEMBRANE-BOUND LYTIC MUREIN TRANSGLYCOSYLASE F"/>
    <property type="match status" value="1"/>
</dbReference>
<proteinExistence type="predicted"/>
<feature type="chain" id="PRO_5028890505" evidence="2">
    <location>
        <begin position="22"/>
        <end position="245"/>
    </location>
</feature>
<feature type="signal peptide" evidence="2">
    <location>
        <begin position="1"/>
        <end position="21"/>
    </location>
</feature>
<evidence type="ECO:0000313" key="5">
    <source>
        <dbReference type="Proteomes" id="UP000494245"/>
    </source>
</evidence>
<dbReference type="PANTHER" id="PTHR35936:SF17">
    <property type="entry name" value="ARGININE-BINDING EXTRACELLULAR PROTEIN ARTP"/>
    <property type="match status" value="1"/>
</dbReference>
<sequence length="245" mass="26429">MRKIVVLAALIALFSAQSVWAKTIVFATDATWPPMEFVGPDKQITGFAIDYMKAAGKEAGFTADFKAVAWDGIFAGLAAGKYDAICSSVSITEERKGTMDFSTPYFKVRQALVVPADSKAKTLADMKGKTLGAQISTTGHFAVKKAEGVKDKSYDEVGLAIEDLFNGRIDGVVCDDPVAAQYALQNDKYKGKLKIAAIIESGEDEFYGIALKKGDKENLALINKGIEAVKAKGIEKELIKKWIGQ</sequence>
<dbReference type="AlphaFoldDB" id="A0A6V8LW64"/>
<dbReference type="Gene3D" id="3.40.190.10">
    <property type="entry name" value="Periplasmic binding protein-like II"/>
    <property type="match status" value="2"/>
</dbReference>
<name>A0A6V8LW64_9BACT</name>
<evidence type="ECO:0000256" key="2">
    <source>
        <dbReference type="SAM" id="SignalP"/>
    </source>
</evidence>
<dbReference type="Proteomes" id="UP000494245">
    <property type="component" value="Unassembled WGS sequence"/>
</dbReference>
<dbReference type="SMART" id="SM00062">
    <property type="entry name" value="PBPb"/>
    <property type="match status" value="1"/>
</dbReference>
<dbReference type="InterPro" id="IPR001638">
    <property type="entry name" value="Solute-binding_3/MltF_N"/>
</dbReference>
<feature type="domain" description="Solute-binding protein family 3/N-terminal" evidence="3">
    <location>
        <begin position="23"/>
        <end position="244"/>
    </location>
</feature>
<evidence type="ECO:0000256" key="1">
    <source>
        <dbReference type="ARBA" id="ARBA00022729"/>
    </source>
</evidence>
<dbReference type="Pfam" id="PF00497">
    <property type="entry name" value="SBP_bac_3"/>
    <property type="match status" value="1"/>
</dbReference>
<reference evidence="4 5" key="1">
    <citation type="submission" date="2020-04" db="EMBL/GenBank/DDBJ databases">
        <authorList>
            <consortium name="Desulfovibrio sp. FSS-1 genome sequencing consortium"/>
            <person name="Shimoshige H."/>
            <person name="Kobayashi H."/>
            <person name="Maekawa T."/>
        </authorList>
    </citation>
    <scope>NUCLEOTIDE SEQUENCE [LARGE SCALE GENOMIC DNA]</scope>
    <source>
        <strain evidence="4 5">SIID29052-01</strain>
    </source>
</reference>
<evidence type="ECO:0000313" key="4">
    <source>
        <dbReference type="EMBL" id="GFK94299.1"/>
    </source>
</evidence>